<dbReference type="EMBL" id="BT038508">
    <property type="protein sequence ID" value="ACF83513.1"/>
    <property type="molecule type" value="mRNA"/>
</dbReference>
<proteinExistence type="evidence at transcript level"/>
<dbReference type="GeneID" id="100272332"/>
<dbReference type="RefSeq" id="NP_001158929.1">
    <property type="nucleotide sequence ID" value="NM_001165457.3"/>
</dbReference>
<dbReference type="AlphaFoldDB" id="B4FN20"/>
<accession>B4FN20</accession>
<evidence type="ECO:0000313" key="1">
    <source>
        <dbReference type="EMBL" id="ACF83513.1"/>
    </source>
</evidence>
<protein>
    <submittedName>
        <fullName evidence="1">Uncharacterized protein</fullName>
    </submittedName>
</protein>
<organism evidence="1">
    <name type="scientific">Zea mays</name>
    <name type="common">Maize</name>
    <dbReference type="NCBI Taxonomy" id="4577"/>
    <lineage>
        <taxon>Eukaryota</taxon>
        <taxon>Viridiplantae</taxon>
        <taxon>Streptophyta</taxon>
        <taxon>Embryophyta</taxon>
        <taxon>Tracheophyta</taxon>
        <taxon>Spermatophyta</taxon>
        <taxon>Magnoliopsida</taxon>
        <taxon>Liliopsida</taxon>
        <taxon>Poales</taxon>
        <taxon>Poaceae</taxon>
        <taxon>PACMAD clade</taxon>
        <taxon>Panicoideae</taxon>
        <taxon>Andropogonodae</taxon>
        <taxon>Andropogoneae</taxon>
        <taxon>Tripsacinae</taxon>
        <taxon>Zea</taxon>
    </lineage>
</organism>
<sequence length="97" mass="11053">MQCCNEEREEKRILSMCPEQPSFSSLLLRVKGDYSFSPFTIKNAPAEWDHTYINTPCLIIVGMLLKGGSRFSLLLLASQVKQSTISLVLFFPCHLRK</sequence>
<reference evidence="1" key="1">
    <citation type="journal article" date="2009" name="PLoS Genet.">
        <title>Sequencing, mapping, and analysis of 27,455 maize full-length cDNAs.</title>
        <authorList>
            <person name="Soderlund C."/>
            <person name="Descour A."/>
            <person name="Kudrna D."/>
            <person name="Bomhoff M."/>
            <person name="Boyd L."/>
            <person name="Currie J."/>
            <person name="Angelova A."/>
            <person name="Collura K."/>
            <person name="Wissotski M."/>
            <person name="Ashley E."/>
            <person name="Morrow D."/>
            <person name="Fernandes J."/>
            <person name="Walbot V."/>
            <person name="Yu Y."/>
        </authorList>
    </citation>
    <scope>NUCLEOTIDE SEQUENCE</scope>
    <source>
        <strain evidence="1">B73</strain>
    </source>
</reference>
<dbReference type="OrthoDB" id="1932122at2759"/>
<dbReference type="KEGG" id="zma:100272332"/>
<name>B4FN20_MAIZE</name>